<protein>
    <submittedName>
        <fullName evidence="8">MFS transporter</fullName>
    </submittedName>
</protein>
<name>A0ABT8ZZX3_9SPHN</name>
<feature type="domain" description="Major facilitator superfamily (MFS) profile" evidence="7">
    <location>
        <begin position="21"/>
        <end position="430"/>
    </location>
</feature>
<evidence type="ECO:0000256" key="6">
    <source>
        <dbReference type="SAM" id="Phobius"/>
    </source>
</evidence>
<dbReference type="EMBL" id="JAUQSZ010000004">
    <property type="protein sequence ID" value="MDO7842301.1"/>
    <property type="molecule type" value="Genomic_DNA"/>
</dbReference>
<proteinExistence type="predicted"/>
<dbReference type="InterPro" id="IPR044770">
    <property type="entry name" value="MFS_spinster-like"/>
</dbReference>
<evidence type="ECO:0000256" key="3">
    <source>
        <dbReference type="ARBA" id="ARBA00022692"/>
    </source>
</evidence>
<dbReference type="Pfam" id="PF07690">
    <property type="entry name" value="MFS_1"/>
    <property type="match status" value="1"/>
</dbReference>
<keyword evidence="3 6" id="KW-0812">Transmembrane</keyword>
<feature type="transmembrane region" description="Helical" evidence="6">
    <location>
        <begin position="88"/>
        <end position="107"/>
    </location>
</feature>
<keyword evidence="5 6" id="KW-0472">Membrane</keyword>
<evidence type="ECO:0000256" key="5">
    <source>
        <dbReference type="ARBA" id="ARBA00023136"/>
    </source>
</evidence>
<dbReference type="InterPro" id="IPR011701">
    <property type="entry name" value="MFS"/>
</dbReference>
<evidence type="ECO:0000256" key="1">
    <source>
        <dbReference type="ARBA" id="ARBA00004141"/>
    </source>
</evidence>
<keyword evidence="2" id="KW-0813">Transport</keyword>
<dbReference type="InterPro" id="IPR036259">
    <property type="entry name" value="MFS_trans_sf"/>
</dbReference>
<feature type="transmembrane region" description="Helical" evidence="6">
    <location>
        <begin position="146"/>
        <end position="169"/>
    </location>
</feature>
<dbReference type="Proteomes" id="UP001176468">
    <property type="component" value="Unassembled WGS sequence"/>
</dbReference>
<reference evidence="8" key="1">
    <citation type="submission" date="2023-07" db="EMBL/GenBank/DDBJ databases">
        <authorList>
            <person name="Kim M.K."/>
        </authorList>
    </citation>
    <scope>NUCLEOTIDE SEQUENCE</scope>
    <source>
        <strain evidence="8">CA1-15</strain>
    </source>
</reference>
<feature type="transmembrane region" description="Helical" evidence="6">
    <location>
        <begin position="371"/>
        <end position="392"/>
    </location>
</feature>
<feature type="transmembrane region" description="Helical" evidence="6">
    <location>
        <begin position="311"/>
        <end position="330"/>
    </location>
</feature>
<comment type="caution">
    <text evidence="8">The sequence shown here is derived from an EMBL/GenBank/DDBJ whole genome shotgun (WGS) entry which is preliminary data.</text>
</comment>
<evidence type="ECO:0000256" key="4">
    <source>
        <dbReference type="ARBA" id="ARBA00022989"/>
    </source>
</evidence>
<evidence type="ECO:0000313" key="8">
    <source>
        <dbReference type="EMBL" id="MDO7842301.1"/>
    </source>
</evidence>
<accession>A0ABT8ZZX3</accession>
<feature type="transmembrane region" description="Helical" evidence="6">
    <location>
        <begin position="56"/>
        <end position="76"/>
    </location>
</feature>
<feature type="transmembrane region" description="Helical" evidence="6">
    <location>
        <begin position="336"/>
        <end position="359"/>
    </location>
</feature>
<feature type="transmembrane region" description="Helical" evidence="6">
    <location>
        <begin position="275"/>
        <end position="299"/>
    </location>
</feature>
<dbReference type="Gene3D" id="1.20.1250.20">
    <property type="entry name" value="MFS general substrate transporter like domains"/>
    <property type="match status" value="2"/>
</dbReference>
<dbReference type="PANTHER" id="PTHR23505">
    <property type="entry name" value="SPINSTER"/>
    <property type="match status" value="1"/>
</dbReference>
<evidence type="ECO:0000259" key="7">
    <source>
        <dbReference type="PROSITE" id="PS50850"/>
    </source>
</evidence>
<dbReference type="SUPFAM" id="SSF103473">
    <property type="entry name" value="MFS general substrate transporter"/>
    <property type="match status" value="1"/>
</dbReference>
<dbReference type="PROSITE" id="PS50850">
    <property type="entry name" value="MFS"/>
    <property type="match status" value="1"/>
</dbReference>
<sequence length="440" mass="46556">MTASTASSDPSYPAARIAWTAVGVLLLLYALAFIDRQIIALMVAPIRADLGISDFQIGLLQGFAFALLYALFGLPLGLAVDRLSRRRVIFVGVFVWALAATACGLARTYPELLAARVLVGAGEAALAPAAYSILSDLFPKKRLTLALGVFAIGAQLGASSSLAIGGLIIEAAKDGVTLPLLGHVTAWRFAFIVTGAPGILLAFLVFLIPEPARRGAGAVRGTWRELFAFLHAHGRFFACHFLGFACIMAMAYSRLAWLPAYFTRHFGWPIGQTGIVLAVFTFVTGALALPITGAIVDRWYARGVLDAHMRFYVWGGIAATVTGAGCFLMPNPTLFFALSTIAMIPMGMVAIAAGAIQIVTPPTLRGRMSAIYLLFVALFALTVGPGIVGLFTDLMFKDDALIHLSLAVSVLALGPVATIAFVLGLAPMRRAVEAARARGE</sequence>
<feature type="transmembrane region" description="Helical" evidence="6">
    <location>
        <begin position="113"/>
        <end position="134"/>
    </location>
</feature>
<feature type="transmembrane region" description="Helical" evidence="6">
    <location>
        <begin position="189"/>
        <end position="208"/>
    </location>
</feature>
<evidence type="ECO:0000313" key="9">
    <source>
        <dbReference type="Proteomes" id="UP001176468"/>
    </source>
</evidence>
<dbReference type="PANTHER" id="PTHR23505:SF79">
    <property type="entry name" value="PROTEIN SPINSTER"/>
    <property type="match status" value="1"/>
</dbReference>
<organism evidence="8 9">
    <name type="scientific">Sphingomonas immobilis</name>
    <dbReference type="NCBI Taxonomy" id="3063997"/>
    <lineage>
        <taxon>Bacteria</taxon>
        <taxon>Pseudomonadati</taxon>
        <taxon>Pseudomonadota</taxon>
        <taxon>Alphaproteobacteria</taxon>
        <taxon>Sphingomonadales</taxon>
        <taxon>Sphingomonadaceae</taxon>
        <taxon>Sphingomonas</taxon>
    </lineage>
</organism>
<gene>
    <name evidence="8" type="ORF">Q5H94_08175</name>
</gene>
<comment type="subcellular location">
    <subcellularLocation>
        <location evidence="1">Membrane</location>
        <topology evidence="1">Multi-pass membrane protein</topology>
    </subcellularLocation>
</comment>
<feature type="transmembrane region" description="Helical" evidence="6">
    <location>
        <begin position="236"/>
        <end position="255"/>
    </location>
</feature>
<evidence type="ECO:0000256" key="2">
    <source>
        <dbReference type="ARBA" id="ARBA00022448"/>
    </source>
</evidence>
<keyword evidence="4 6" id="KW-1133">Transmembrane helix</keyword>
<keyword evidence="9" id="KW-1185">Reference proteome</keyword>
<dbReference type="InterPro" id="IPR020846">
    <property type="entry name" value="MFS_dom"/>
</dbReference>
<dbReference type="RefSeq" id="WP_304560768.1">
    <property type="nucleotide sequence ID" value="NZ_JAUQSZ010000004.1"/>
</dbReference>
<feature type="transmembrane region" description="Helical" evidence="6">
    <location>
        <begin position="404"/>
        <end position="426"/>
    </location>
</feature>